<protein>
    <submittedName>
        <fullName evidence="2">Uncharacterized protein</fullName>
    </submittedName>
</protein>
<name>A0A0A2M2L3_9FLAO</name>
<feature type="transmembrane region" description="Helical" evidence="1">
    <location>
        <begin position="108"/>
        <end position="124"/>
    </location>
</feature>
<keyword evidence="1" id="KW-0812">Transmembrane</keyword>
<comment type="caution">
    <text evidence="2">The sequence shown here is derived from an EMBL/GenBank/DDBJ whole genome shotgun (WGS) entry which is preliminary data.</text>
</comment>
<evidence type="ECO:0000313" key="3">
    <source>
        <dbReference type="Proteomes" id="UP000030121"/>
    </source>
</evidence>
<evidence type="ECO:0000313" key="2">
    <source>
        <dbReference type="EMBL" id="KGO85856.1"/>
    </source>
</evidence>
<keyword evidence="1" id="KW-1133">Transmembrane helix</keyword>
<evidence type="ECO:0000256" key="1">
    <source>
        <dbReference type="SAM" id="Phobius"/>
    </source>
</evidence>
<dbReference type="STRING" id="1121899.GCA_000430025_02695"/>
<sequence>MFLSISKTNQFNPESSTLWLLSTAILLNLFTLSSFVLEKLNPTSIIIIMIVGIVLGTINVSYFSKETNLKSILDKFKSKETSPISNFLADNYPFISILLFLKSINVESFLIYLMIGVFLILILFKD</sequence>
<dbReference type="AlphaFoldDB" id="A0A0A2M2L3"/>
<accession>A0A0A2M2L3</accession>
<organism evidence="2 3">
    <name type="scientific">Flavobacterium suncheonense GH29-5 = DSM 17707</name>
    <dbReference type="NCBI Taxonomy" id="1121899"/>
    <lineage>
        <taxon>Bacteria</taxon>
        <taxon>Pseudomonadati</taxon>
        <taxon>Bacteroidota</taxon>
        <taxon>Flavobacteriia</taxon>
        <taxon>Flavobacteriales</taxon>
        <taxon>Flavobacteriaceae</taxon>
        <taxon>Flavobacterium</taxon>
    </lineage>
</organism>
<proteinExistence type="predicted"/>
<feature type="transmembrane region" description="Helical" evidence="1">
    <location>
        <begin position="44"/>
        <end position="64"/>
    </location>
</feature>
<reference evidence="2 3" key="1">
    <citation type="submission" date="2013-09" db="EMBL/GenBank/DDBJ databases">
        <authorList>
            <person name="Zeng Z."/>
            <person name="Chen C."/>
        </authorList>
    </citation>
    <scope>NUCLEOTIDE SEQUENCE [LARGE SCALE GENOMIC DNA]</scope>
    <source>
        <strain evidence="2 3">GH29-5</strain>
    </source>
</reference>
<dbReference type="eggNOG" id="ENOG5032HRY">
    <property type="taxonomic scope" value="Bacteria"/>
</dbReference>
<keyword evidence="1" id="KW-0472">Membrane</keyword>
<feature type="transmembrane region" description="Helical" evidence="1">
    <location>
        <begin position="18"/>
        <end position="37"/>
    </location>
</feature>
<gene>
    <name evidence="2" type="ORF">Q764_13920</name>
</gene>
<dbReference type="Proteomes" id="UP000030121">
    <property type="component" value="Unassembled WGS sequence"/>
</dbReference>
<dbReference type="EMBL" id="JRLW01000038">
    <property type="protein sequence ID" value="KGO85856.1"/>
    <property type="molecule type" value="Genomic_DNA"/>
</dbReference>
<keyword evidence="3" id="KW-1185">Reference proteome</keyword>